<organism evidence="2 3">
    <name type="scientific">Paeniglutamicibacter psychrophenolicus</name>
    <dbReference type="NCBI Taxonomy" id="257454"/>
    <lineage>
        <taxon>Bacteria</taxon>
        <taxon>Bacillati</taxon>
        <taxon>Actinomycetota</taxon>
        <taxon>Actinomycetes</taxon>
        <taxon>Micrococcales</taxon>
        <taxon>Micrococcaceae</taxon>
        <taxon>Paeniglutamicibacter</taxon>
    </lineage>
</organism>
<sequence>MSDENRNMAENEEPGNNLTPNTDEREVSEKQLSKWKSEGGALSEDFDTDAAPSDSGQ</sequence>
<evidence type="ECO:0008006" key="4">
    <source>
        <dbReference type="Google" id="ProtNLM"/>
    </source>
</evidence>
<evidence type="ECO:0000313" key="2">
    <source>
        <dbReference type="EMBL" id="MBP2374915.1"/>
    </source>
</evidence>
<evidence type="ECO:0000313" key="3">
    <source>
        <dbReference type="Proteomes" id="UP000766570"/>
    </source>
</evidence>
<proteinExistence type="predicted"/>
<dbReference type="EMBL" id="JAGIOE010000001">
    <property type="protein sequence ID" value="MBP2374915.1"/>
    <property type="molecule type" value="Genomic_DNA"/>
</dbReference>
<dbReference type="Proteomes" id="UP000766570">
    <property type="component" value="Unassembled WGS sequence"/>
</dbReference>
<keyword evidence="3" id="KW-1185">Reference proteome</keyword>
<reference evidence="2 3" key="1">
    <citation type="submission" date="2021-03" db="EMBL/GenBank/DDBJ databases">
        <title>Sequencing the genomes of 1000 actinobacteria strains.</title>
        <authorList>
            <person name="Klenk H.-P."/>
        </authorList>
    </citation>
    <scope>NUCLEOTIDE SEQUENCE [LARGE SCALE GENOMIC DNA]</scope>
    <source>
        <strain evidence="2 3">DSM 15454</strain>
    </source>
</reference>
<comment type="caution">
    <text evidence="2">The sequence shown here is derived from an EMBL/GenBank/DDBJ whole genome shotgun (WGS) entry which is preliminary data.</text>
</comment>
<feature type="compositionally biased region" description="Basic and acidic residues" evidence="1">
    <location>
        <begin position="22"/>
        <end position="37"/>
    </location>
</feature>
<evidence type="ECO:0000256" key="1">
    <source>
        <dbReference type="SAM" id="MobiDB-lite"/>
    </source>
</evidence>
<feature type="region of interest" description="Disordered" evidence="1">
    <location>
        <begin position="1"/>
        <end position="57"/>
    </location>
</feature>
<name>A0ABS4WFC7_9MICC</name>
<protein>
    <recommendedName>
        <fullName evidence="4">Nucleotide exchange factor GrpE</fullName>
    </recommendedName>
</protein>
<accession>A0ABS4WFC7</accession>
<dbReference type="RefSeq" id="WP_209908082.1">
    <property type="nucleotide sequence ID" value="NZ_JAGIOE010000001.1"/>
</dbReference>
<gene>
    <name evidence="2" type="ORF">JOF46_002827</name>
</gene>